<dbReference type="InterPro" id="IPR051137">
    <property type="entry name" value="PP4R3-like"/>
</dbReference>
<dbReference type="AlphaFoldDB" id="A0AAV8EY20"/>
<dbReference type="Pfam" id="PF04802">
    <property type="entry name" value="PP4R3"/>
    <property type="match status" value="1"/>
</dbReference>
<gene>
    <name evidence="4" type="ORF">LUZ62_035440</name>
</gene>
<dbReference type="GO" id="GO:0005654">
    <property type="term" value="C:nucleoplasm"/>
    <property type="evidence" value="ECO:0007669"/>
    <property type="project" value="TreeGrafter"/>
</dbReference>
<dbReference type="InterPro" id="IPR006887">
    <property type="entry name" value="P4R3-like_central_dom"/>
</dbReference>
<comment type="subcellular location">
    <subcellularLocation>
        <location evidence="1">Nucleus</location>
    </subcellularLocation>
</comment>
<dbReference type="PANTHER" id="PTHR23318">
    <property type="entry name" value="ATP SYNTHASE GAMMA-RELATED"/>
    <property type="match status" value="1"/>
</dbReference>
<feature type="domain" description="Serine/threonine-protein phosphatase 4 regulatory subunit 3-like central" evidence="3">
    <location>
        <begin position="131"/>
        <end position="311"/>
    </location>
</feature>
<sequence length="326" mass="37052">MYDNLDLQGGKSINEEAFVEFGFVLVTIDHQEVTKELGLLIFPQEDKSTPIFFACLPNNTYKRRNGTTIKWWQSNVPGDCLLIFKDEICCSYIWGIIVRMQRDWHFTNQGGSLNSGIGALSKLGPVNLSDQMHIAELIARDNIFFRKLVRKFKIYEDSKNIDGLHVIYQSVRGIILLSNLSVFDRIFSREYLMDVVGALEYDPEKPMTVKGHHHSLLETAIKEHVIFKEDLVKNKSVLTKLYQSFVAGYIKDVIPPRTLDEVTIASLTLYVHAKDAVIFSKLLADSRFIQELLAKLKSDGIPLDSKRDLVRHGILGMLASTATIPF</sequence>
<reference evidence="4" key="1">
    <citation type="submission" date="2022-08" db="EMBL/GenBank/DDBJ databases">
        <authorList>
            <person name="Marques A."/>
        </authorList>
    </citation>
    <scope>NUCLEOTIDE SEQUENCE</scope>
    <source>
        <strain evidence="4">RhyPub2mFocal</strain>
        <tissue evidence="4">Leaves</tissue>
    </source>
</reference>
<accession>A0AAV8EY20</accession>
<keyword evidence="2" id="KW-0539">Nucleus</keyword>
<evidence type="ECO:0000256" key="1">
    <source>
        <dbReference type="ARBA" id="ARBA00004123"/>
    </source>
</evidence>
<evidence type="ECO:0000256" key="2">
    <source>
        <dbReference type="ARBA" id="ARBA00023242"/>
    </source>
</evidence>
<dbReference type="EMBL" id="JAMFTS010000002">
    <property type="protein sequence ID" value="KAJ4784194.1"/>
    <property type="molecule type" value="Genomic_DNA"/>
</dbReference>
<evidence type="ECO:0000259" key="3">
    <source>
        <dbReference type="Pfam" id="PF04802"/>
    </source>
</evidence>
<keyword evidence="5" id="KW-1185">Reference proteome</keyword>
<dbReference type="GO" id="GO:0072542">
    <property type="term" value="F:protein phosphatase activator activity"/>
    <property type="evidence" value="ECO:0007669"/>
    <property type="project" value="TreeGrafter"/>
</dbReference>
<evidence type="ECO:0000313" key="4">
    <source>
        <dbReference type="EMBL" id="KAJ4784194.1"/>
    </source>
</evidence>
<dbReference type="GO" id="GO:0030289">
    <property type="term" value="C:protein phosphatase 4 complex"/>
    <property type="evidence" value="ECO:0007669"/>
    <property type="project" value="TreeGrafter"/>
</dbReference>
<organism evidence="4 5">
    <name type="scientific">Rhynchospora pubera</name>
    <dbReference type="NCBI Taxonomy" id="906938"/>
    <lineage>
        <taxon>Eukaryota</taxon>
        <taxon>Viridiplantae</taxon>
        <taxon>Streptophyta</taxon>
        <taxon>Embryophyta</taxon>
        <taxon>Tracheophyta</taxon>
        <taxon>Spermatophyta</taxon>
        <taxon>Magnoliopsida</taxon>
        <taxon>Liliopsida</taxon>
        <taxon>Poales</taxon>
        <taxon>Cyperaceae</taxon>
        <taxon>Cyperoideae</taxon>
        <taxon>Rhynchosporeae</taxon>
        <taxon>Rhynchospora</taxon>
    </lineage>
</organism>
<dbReference type="PANTHER" id="PTHR23318:SF0">
    <property type="entry name" value="SERINE_THREONINE-PROTEIN PHOSPHATASE 4 REGULATORY SUBUNIT 3"/>
    <property type="match status" value="1"/>
</dbReference>
<protein>
    <submittedName>
        <fullName evidence="4">Serine/threonine-protein phosphatase 4 regulatory subunit 3</fullName>
    </submittedName>
</protein>
<proteinExistence type="predicted"/>
<evidence type="ECO:0000313" key="5">
    <source>
        <dbReference type="Proteomes" id="UP001140206"/>
    </source>
</evidence>
<comment type="caution">
    <text evidence="4">The sequence shown here is derived from an EMBL/GenBank/DDBJ whole genome shotgun (WGS) entry which is preliminary data.</text>
</comment>
<name>A0AAV8EY20_9POAL</name>
<dbReference type="Proteomes" id="UP001140206">
    <property type="component" value="Chromosome 2"/>
</dbReference>